<feature type="region of interest" description="Disordered" evidence="1">
    <location>
        <begin position="1"/>
        <end position="140"/>
    </location>
</feature>
<evidence type="ECO:0000313" key="3">
    <source>
        <dbReference type="Proteomes" id="UP000266841"/>
    </source>
</evidence>
<reference evidence="2 3" key="1">
    <citation type="journal article" date="2012" name="Genome Biol.">
        <title>Genome and low-iron response of an oceanic diatom adapted to chronic iron limitation.</title>
        <authorList>
            <person name="Lommer M."/>
            <person name="Specht M."/>
            <person name="Roy A.S."/>
            <person name="Kraemer L."/>
            <person name="Andreson R."/>
            <person name="Gutowska M.A."/>
            <person name="Wolf J."/>
            <person name="Bergner S.V."/>
            <person name="Schilhabel M.B."/>
            <person name="Klostermeier U.C."/>
            <person name="Beiko R.G."/>
            <person name="Rosenstiel P."/>
            <person name="Hippler M."/>
            <person name="Laroche J."/>
        </authorList>
    </citation>
    <scope>NUCLEOTIDE SEQUENCE [LARGE SCALE GENOMIC DNA]</scope>
    <source>
        <strain evidence="2 3">CCMP1005</strain>
    </source>
</reference>
<evidence type="ECO:0000256" key="1">
    <source>
        <dbReference type="SAM" id="MobiDB-lite"/>
    </source>
</evidence>
<feature type="compositionally biased region" description="Pro residues" evidence="1">
    <location>
        <begin position="289"/>
        <end position="300"/>
    </location>
</feature>
<accession>K0SQG1</accession>
<evidence type="ECO:0000313" key="2">
    <source>
        <dbReference type="EMBL" id="EJK67184.1"/>
    </source>
</evidence>
<comment type="caution">
    <text evidence="2">The sequence shown here is derived from an EMBL/GenBank/DDBJ whole genome shotgun (WGS) entry which is preliminary data.</text>
</comment>
<dbReference type="AlphaFoldDB" id="K0SQG1"/>
<gene>
    <name evidence="2" type="ORF">THAOC_11815</name>
</gene>
<dbReference type="EMBL" id="AGNL01013550">
    <property type="protein sequence ID" value="EJK67184.1"/>
    <property type="molecule type" value="Genomic_DNA"/>
</dbReference>
<feature type="region of interest" description="Disordered" evidence="1">
    <location>
        <begin position="281"/>
        <end position="302"/>
    </location>
</feature>
<name>K0SQG1_THAOC</name>
<sequence length="324" mass="34411">MYPNAGRFAASGRGHHHRPHGVFGQARTSGPVSRPQETKQPRLAPVALIASGCRTPERRLSLPAAPDDDLSTTASRRRPLDDGLSTTASRRGPSRRSRPGRTPPPSPRRGPAQGTGPNGHHAPRCPPPCRPPTEDREGSAAPRLHASKLHYTPRGSNKPGAASWSWPHGGCDGGLVRDAPRRGVVRISVGTLRDGARRTAMGARPFPSSSGARHAGVSFLFVAPSPGRSFPTSDGAGETVGEPDFILFVGPAVRVRDEQSGTCHIEAIWLSFPRVAIRRESDLSSPSDPSLPAPRLPRGPPGAAWQVPLVPRVVSLTLGKRRGL</sequence>
<keyword evidence="3" id="KW-1185">Reference proteome</keyword>
<protein>
    <submittedName>
        <fullName evidence="2">Uncharacterized protein</fullName>
    </submittedName>
</protein>
<proteinExistence type="predicted"/>
<organism evidence="2 3">
    <name type="scientific">Thalassiosira oceanica</name>
    <name type="common">Marine diatom</name>
    <dbReference type="NCBI Taxonomy" id="159749"/>
    <lineage>
        <taxon>Eukaryota</taxon>
        <taxon>Sar</taxon>
        <taxon>Stramenopiles</taxon>
        <taxon>Ochrophyta</taxon>
        <taxon>Bacillariophyta</taxon>
        <taxon>Coscinodiscophyceae</taxon>
        <taxon>Thalassiosirophycidae</taxon>
        <taxon>Thalassiosirales</taxon>
        <taxon>Thalassiosiraceae</taxon>
        <taxon>Thalassiosira</taxon>
    </lineage>
</organism>
<dbReference type="Proteomes" id="UP000266841">
    <property type="component" value="Unassembled WGS sequence"/>
</dbReference>